<reference evidence="2" key="1">
    <citation type="journal article" date="2014" name="PLoS Negl. Trop. Dis.">
        <title>An updated insight into the Sialotranscriptome of Triatoma infestans: developmental stage and geographic variations.</title>
        <authorList>
            <person name="Schwarz A."/>
            <person name="Medrano-Mercado N."/>
            <person name="Schaub G.A."/>
            <person name="Struchiner C.J."/>
            <person name="Bargues M.D."/>
            <person name="Levy M.Z."/>
            <person name="Ribeiro J.M."/>
        </authorList>
    </citation>
    <scope>NUCLEOTIDE SEQUENCE</scope>
    <source>
        <strain evidence="2">Chile</strain>
        <tissue evidence="2">Salivary glands</tissue>
    </source>
</reference>
<feature type="coiled-coil region" evidence="1">
    <location>
        <begin position="310"/>
        <end position="376"/>
    </location>
</feature>
<keyword evidence="1" id="KW-0175">Coiled coil</keyword>
<feature type="coiled-coil region" evidence="1">
    <location>
        <begin position="225"/>
        <end position="259"/>
    </location>
</feature>
<evidence type="ECO:0000256" key="1">
    <source>
        <dbReference type="SAM" id="Coils"/>
    </source>
</evidence>
<feature type="coiled-coil region" evidence="1">
    <location>
        <begin position="14"/>
        <end position="185"/>
    </location>
</feature>
<sequence length="407" mass="47442">EELFQEVYELKRALNRSESISRNLEQDVETLQIQLSDSETKFKEYKKRVEEELNNKWSEKVNSLRSELDDERENSAAIIAVLEKKVNDLENRENMVPDHSFNDNIKDQLHKIQDENKMLIQHVDELKLLLDSSEEEKVQLNTKIKNLQEQYDEICQVLQIKTEALMQTTEALKDIQEEKALLANELAAFKAGPVDDQRRGNSLFAEVDDNRQKLLQNITLLKNKLRESKIILSNKNSEISKLQNEIDRLHHRIQEACRVIQPEQMKLIEGFKERINDLELVVIRKLEKLEIVKIIPTNEILRLQWAYSSLEKTRTEHHDLLKDFNKLSQQRLSDVEELTAAQLEIKNLKAELSTVKSKYNLKVQELEEKNESEKAVNGEGLNCNIKNAEDGISAKQPVKLVRFAEDP</sequence>
<dbReference type="EMBL" id="GBBI01004934">
    <property type="protein sequence ID" value="JAC13778.1"/>
    <property type="molecule type" value="mRNA"/>
</dbReference>
<name>A0A023EX26_TRIIF</name>
<dbReference type="AlphaFoldDB" id="A0A023EX26"/>
<proteinExistence type="evidence at transcript level"/>
<evidence type="ECO:0000313" key="2">
    <source>
        <dbReference type="EMBL" id="JAC13778.1"/>
    </source>
</evidence>
<protein>
    <submittedName>
        <fullName evidence="2">Putative dual specificity protein phosphatase 12</fullName>
    </submittedName>
</protein>
<organism evidence="2">
    <name type="scientific">Triatoma infestans</name>
    <name type="common">Assassin bug</name>
    <dbReference type="NCBI Taxonomy" id="30076"/>
    <lineage>
        <taxon>Eukaryota</taxon>
        <taxon>Metazoa</taxon>
        <taxon>Ecdysozoa</taxon>
        <taxon>Arthropoda</taxon>
        <taxon>Hexapoda</taxon>
        <taxon>Insecta</taxon>
        <taxon>Pterygota</taxon>
        <taxon>Neoptera</taxon>
        <taxon>Paraneoptera</taxon>
        <taxon>Hemiptera</taxon>
        <taxon>Heteroptera</taxon>
        <taxon>Panheteroptera</taxon>
        <taxon>Cimicomorpha</taxon>
        <taxon>Reduviidae</taxon>
        <taxon>Triatominae</taxon>
        <taxon>Triatoma</taxon>
    </lineage>
</organism>
<feature type="non-terminal residue" evidence="2">
    <location>
        <position position="1"/>
    </location>
</feature>
<accession>A0A023EX26</accession>